<name>A0A1G6JHK6_9GAMM</name>
<dbReference type="InterPro" id="IPR016545">
    <property type="entry name" value="UCP009120_prtse"/>
</dbReference>
<organism evidence="1 2">
    <name type="scientific">Acinetobacter marinus</name>
    <dbReference type="NCBI Taxonomy" id="281375"/>
    <lineage>
        <taxon>Bacteria</taxon>
        <taxon>Pseudomonadati</taxon>
        <taxon>Pseudomonadota</taxon>
        <taxon>Gammaproteobacteria</taxon>
        <taxon>Moraxellales</taxon>
        <taxon>Moraxellaceae</taxon>
        <taxon>Acinetobacter</taxon>
    </lineage>
</organism>
<proteinExistence type="predicted"/>
<dbReference type="PIRSF" id="PIRSF009120">
    <property type="entry name" value="UCP009120_prtse"/>
    <property type="match status" value="1"/>
</dbReference>
<evidence type="ECO:0000313" key="1">
    <source>
        <dbReference type="EMBL" id="SDC18167.1"/>
    </source>
</evidence>
<dbReference type="GO" id="GO:0005839">
    <property type="term" value="C:proteasome core complex"/>
    <property type="evidence" value="ECO:0007669"/>
    <property type="project" value="InterPro"/>
</dbReference>
<dbReference type="SUPFAM" id="SSF56235">
    <property type="entry name" value="N-terminal nucleophile aminohydrolases (Ntn hydrolases)"/>
    <property type="match status" value="1"/>
</dbReference>
<gene>
    <name evidence="1" type="ORF">SAMN05421749_103355</name>
</gene>
<dbReference type="InterPro" id="IPR001353">
    <property type="entry name" value="Proteasome_sua/b"/>
</dbReference>
<keyword evidence="1" id="KW-0645">Protease</keyword>
<evidence type="ECO:0000313" key="2">
    <source>
        <dbReference type="Proteomes" id="UP000242317"/>
    </source>
</evidence>
<dbReference type="InterPro" id="IPR029055">
    <property type="entry name" value="Ntn_hydrolases_N"/>
</dbReference>
<sequence>MTYCVALLLKEGMVFISDTRTNAGVDHISSFTKLFRFGIEGERFMVVQTAGNLATTQSVVTRLQHQIAAQIEPNLNTVGSMFEAAEMIGASLRRVMKNVSESPEQENMYGCSILLGGQIAGQEMELYNIYPQGNFIRAGMDTPYFQIGEIKYGKPIMDRALSFYTPLDQALRCSLISFDSTIRSNVSVGMPLDVMVYPANSLTLPKGKRVTENDAYFQGVRKEWSDILKQGLQGIAPPTTDYFE</sequence>
<dbReference type="GO" id="GO:0051603">
    <property type="term" value="P:proteolysis involved in protein catabolic process"/>
    <property type="evidence" value="ECO:0007669"/>
    <property type="project" value="InterPro"/>
</dbReference>
<accession>A0A1G6JHK6</accession>
<dbReference type="OrthoDB" id="9786336at2"/>
<dbReference type="EMBL" id="FMYK01000003">
    <property type="protein sequence ID" value="SDC18167.1"/>
    <property type="molecule type" value="Genomic_DNA"/>
</dbReference>
<dbReference type="GO" id="GO:0008233">
    <property type="term" value="F:peptidase activity"/>
    <property type="evidence" value="ECO:0007669"/>
    <property type="project" value="UniProtKB-KW"/>
</dbReference>
<dbReference type="RefSeq" id="WP_092618314.1">
    <property type="nucleotide sequence ID" value="NZ_FMYK01000003.1"/>
</dbReference>
<dbReference type="Proteomes" id="UP000242317">
    <property type="component" value="Unassembled WGS sequence"/>
</dbReference>
<dbReference type="Gene3D" id="3.60.20.10">
    <property type="entry name" value="Glutamine Phosphoribosylpyrophosphate, subunit 1, domain 1"/>
    <property type="match status" value="1"/>
</dbReference>
<dbReference type="Pfam" id="PF00227">
    <property type="entry name" value="Proteasome"/>
    <property type="match status" value="1"/>
</dbReference>
<keyword evidence="2" id="KW-1185">Reference proteome</keyword>
<reference evidence="2" key="1">
    <citation type="submission" date="2016-09" db="EMBL/GenBank/DDBJ databases">
        <authorList>
            <person name="Varghese N."/>
            <person name="Submissions S."/>
        </authorList>
    </citation>
    <scope>NUCLEOTIDE SEQUENCE [LARGE SCALE GENOMIC DNA]</scope>
    <source>
        <strain evidence="2">ANC 3699</strain>
    </source>
</reference>
<dbReference type="AlphaFoldDB" id="A0A1G6JHK6"/>
<keyword evidence="1" id="KW-0647">Proteasome</keyword>
<keyword evidence="1" id="KW-0378">Hydrolase</keyword>
<protein>
    <submittedName>
        <fullName evidence="1">Putative proteasome-type protease</fullName>
    </submittedName>
</protein>